<accession>H2ZBG8</accession>
<reference evidence="4" key="1">
    <citation type="submission" date="2003-08" db="EMBL/GenBank/DDBJ databases">
        <authorList>
            <person name="Birren B."/>
            <person name="Nusbaum C."/>
            <person name="Abebe A."/>
            <person name="Abouelleil A."/>
            <person name="Adekoya E."/>
            <person name="Ait-zahra M."/>
            <person name="Allen N."/>
            <person name="Allen T."/>
            <person name="An P."/>
            <person name="Anderson M."/>
            <person name="Anderson S."/>
            <person name="Arachchi H."/>
            <person name="Armbruster J."/>
            <person name="Bachantsang P."/>
            <person name="Baldwin J."/>
            <person name="Barry A."/>
            <person name="Bayul T."/>
            <person name="Blitshsteyn B."/>
            <person name="Bloom T."/>
            <person name="Blye J."/>
            <person name="Boguslavskiy L."/>
            <person name="Borowsky M."/>
            <person name="Boukhgalter B."/>
            <person name="Brunache A."/>
            <person name="Butler J."/>
            <person name="Calixte N."/>
            <person name="Calvo S."/>
            <person name="Camarata J."/>
            <person name="Campo K."/>
            <person name="Chang J."/>
            <person name="Cheshatsang Y."/>
            <person name="Citroen M."/>
            <person name="Collymore A."/>
            <person name="Considine T."/>
            <person name="Cook A."/>
            <person name="Cooke P."/>
            <person name="Corum B."/>
            <person name="Cuomo C."/>
            <person name="David R."/>
            <person name="Dawoe T."/>
            <person name="Degray S."/>
            <person name="Dodge S."/>
            <person name="Dooley K."/>
            <person name="Dorje P."/>
            <person name="Dorjee K."/>
            <person name="Dorris L."/>
            <person name="Duffey N."/>
            <person name="Dupes A."/>
            <person name="Elkins T."/>
            <person name="Engels R."/>
            <person name="Erickson J."/>
            <person name="Farina A."/>
            <person name="Faro S."/>
            <person name="Ferreira P."/>
            <person name="Fischer H."/>
            <person name="Fitzgerald M."/>
            <person name="Foley K."/>
            <person name="Gage D."/>
            <person name="Galagan J."/>
            <person name="Gearin G."/>
            <person name="Gnerre S."/>
            <person name="Gnirke A."/>
            <person name="Goyette A."/>
            <person name="Graham J."/>
            <person name="Grandbois E."/>
            <person name="Gyaltsen K."/>
            <person name="Hafez N."/>
            <person name="Hagopian D."/>
            <person name="Hagos B."/>
            <person name="Hall J."/>
            <person name="Hatcher B."/>
            <person name="Heller A."/>
            <person name="Higgins H."/>
            <person name="Honan T."/>
            <person name="Horn A."/>
            <person name="Houde N."/>
            <person name="Hughes L."/>
            <person name="Hulme W."/>
            <person name="Husby E."/>
            <person name="Iliev I."/>
            <person name="Jaffe D."/>
            <person name="Jones C."/>
            <person name="Kamal M."/>
            <person name="Kamat A."/>
            <person name="Kamvysselis M."/>
            <person name="Karlsson E."/>
            <person name="Kells C."/>
            <person name="Kieu A."/>
            <person name="Kisner P."/>
            <person name="Kodira C."/>
            <person name="Kulbokas E."/>
            <person name="Labutti K."/>
            <person name="Lama D."/>
            <person name="Landers T."/>
            <person name="Leger J."/>
            <person name="Levine S."/>
            <person name="Lewis D."/>
            <person name="Lewis T."/>
            <person name="Lindblad-toh K."/>
            <person name="Liu X."/>
            <person name="Lokyitsang T."/>
            <person name="Lokyitsang Y."/>
            <person name="Lucien O."/>
            <person name="Lui A."/>
            <person name="Ma L.J."/>
            <person name="Mabbitt R."/>
            <person name="Macdonald J."/>
            <person name="Maclean C."/>
            <person name="Major J."/>
            <person name="Manning J."/>
            <person name="Marabella R."/>
            <person name="Maru K."/>
            <person name="Matthews C."/>
            <person name="Mauceli E."/>
            <person name="Mccarthy M."/>
            <person name="Mcdonough S."/>
            <person name="Mcghee T."/>
            <person name="Meldrim J."/>
            <person name="Meneus L."/>
            <person name="Mesirov J."/>
            <person name="Mihalev A."/>
            <person name="Mihova T."/>
            <person name="Mikkelsen T."/>
            <person name="Mlenga V."/>
            <person name="Moru K."/>
            <person name="Mozes J."/>
            <person name="Mulrain L."/>
            <person name="Munson G."/>
            <person name="Naylor J."/>
            <person name="Newes C."/>
            <person name="Nguyen C."/>
            <person name="Nguyen N."/>
            <person name="Nguyen T."/>
            <person name="Nicol R."/>
            <person name="Nielsen C."/>
            <person name="Nizzari M."/>
            <person name="Norbu C."/>
            <person name="Norbu N."/>
            <person name="O'donnell P."/>
            <person name="Okoawo O."/>
            <person name="O'leary S."/>
            <person name="Omotosho B."/>
            <person name="O'neill K."/>
            <person name="Osman S."/>
            <person name="Parker S."/>
            <person name="Perrin D."/>
            <person name="Phunkhang P."/>
            <person name="Piqani B."/>
            <person name="Purcell S."/>
            <person name="Rachupka T."/>
            <person name="Ramasamy U."/>
            <person name="Rameau R."/>
            <person name="Ray V."/>
            <person name="Raymond C."/>
            <person name="Retta R."/>
            <person name="Richardson S."/>
            <person name="Rise C."/>
            <person name="Rodriguez J."/>
            <person name="Rogers J."/>
            <person name="Rogov P."/>
            <person name="Rutman M."/>
            <person name="Schupbach R."/>
            <person name="Seaman C."/>
            <person name="Settipalli S."/>
            <person name="Sharpe T."/>
            <person name="Sheridan J."/>
            <person name="Sherpa N."/>
            <person name="Shi J."/>
            <person name="Smirnov S."/>
            <person name="Smith C."/>
            <person name="Sougnez C."/>
            <person name="Spencer B."/>
            <person name="Stalker J."/>
            <person name="Stange-thomann N."/>
            <person name="Stavropoulos S."/>
            <person name="Stetson K."/>
            <person name="Stone C."/>
            <person name="Stone S."/>
            <person name="Stubbs M."/>
            <person name="Talamas J."/>
            <person name="Tchuinga P."/>
            <person name="Tenzing P."/>
            <person name="Tesfaye S."/>
            <person name="Theodore J."/>
            <person name="Thoulutsang Y."/>
            <person name="Topham K."/>
            <person name="Towey S."/>
            <person name="Tsamla T."/>
            <person name="Tsomo N."/>
            <person name="Vallee D."/>
            <person name="Vassiliev H."/>
            <person name="Venkataraman V."/>
            <person name="Vinson J."/>
            <person name="Vo A."/>
            <person name="Wade C."/>
            <person name="Wang S."/>
            <person name="Wangchuk T."/>
            <person name="Wangdi T."/>
            <person name="Whittaker C."/>
            <person name="Wilkinson J."/>
            <person name="Wu Y."/>
            <person name="Wyman D."/>
            <person name="Yadav S."/>
            <person name="Yang S."/>
            <person name="Yang X."/>
            <person name="Yeager S."/>
            <person name="Yee E."/>
            <person name="Young G."/>
            <person name="Zainoun J."/>
            <person name="Zembeck L."/>
            <person name="Zimmer A."/>
            <person name="Zody M."/>
            <person name="Lander E."/>
        </authorList>
    </citation>
    <scope>NUCLEOTIDE SEQUENCE [LARGE SCALE GENOMIC DNA]</scope>
</reference>
<dbReference type="Pfam" id="PF00100">
    <property type="entry name" value="Zona_pellucida"/>
    <property type="match status" value="1"/>
</dbReference>
<dbReference type="GeneTree" id="ENSGT00530000068055"/>
<dbReference type="InParanoid" id="H2ZBG8"/>
<evidence type="ECO:0000259" key="2">
    <source>
        <dbReference type="PROSITE" id="PS51034"/>
    </source>
</evidence>
<dbReference type="HOGENOM" id="CLU_1606385_0_0_1"/>
<dbReference type="Ensembl" id="ENSCSAVT00000015107.1">
    <property type="protein sequence ID" value="ENSCSAVP00000014933.1"/>
    <property type="gene ID" value="ENSCSAVG00000008744.1"/>
</dbReference>
<proteinExistence type="predicted"/>
<feature type="domain" description="ZP" evidence="2">
    <location>
        <begin position="1"/>
        <end position="114"/>
    </location>
</feature>
<protein>
    <recommendedName>
        <fullName evidence="2">ZP domain-containing protein</fullName>
    </recommendedName>
</protein>
<keyword evidence="1" id="KW-1015">Disulfide bond</keyword>
<evidence type="ECO:0000313" key="3">
    <source>
        <dbReference type="Ensembl" id="ENSCSAVP00000014933.1"/>
    </source>
</evidence>
<evidence type="ECO:0000256" key="1">
    <source>
        <dbReference type="ARBA" id="ARBA00023157"/>
    </source>
</evidence>
<keyword evidence="4" id="KW-1185">Reference proteome</keyword>
<reference evidence="3" key="2">
    <citation type="submission" date="2025-08" db="UniProtKB">
        <authorList>
            <consortium name="Ensembl"/>
        </authorList>
    </citation>
    <scope>IDENTIFICATION</scope>
</reference>
<dbReference type="PROSITE" id="PS51034">
    <property type="entry name" value="ZP_2"/>
    <property type="match status" value="1"/>
</dbReference>
<dbReference type="Gene3D" id="2.60.40.4100">
    <property type="entry name" value="Zona pellucida, ZP-C domain"/>
    <property type="match status" value="1"/>
</dbReference>
<reference evidence="3" key="3">
    <citation type="submission" date="2025-09" db="UniProtKB">
        <authorList>
            <consortium name="Ensembl"/>
        </authorList>
    </citation>
    <scope>IDENTIFICATION</scope>
</reference>
<dbReference type="AlphaFoldDB" id="H2ZBG8"/>
<evidence type="ECO:0000313" key="4">
    <source>
        <dbReference type="Proteomes" id="UP000007875"/>
    </source>
</evidence>
<dbReference type="InterPro" id="IPR042235">
    <property type="entry name" value="ZP-C_dom"/>
</dbReference>
<dbReference type="Proteomes" id="UP000007875">
    <property type="component" value="Unassembled WGS sequence"/>
</dbReference>
<dbReference type="InterPro" id="IPR001507">
    <property type="entry name" value="ZP_dom"/>
</dbReference>
<sequence>ENTPLLRPRDSVYIGVVVKNTASDQTSVGDANVVVDSCWVTSQRHRRNIISNNGCTALYNGVTVLDNGRNSQARIKLSSEVFSFSSAPIYLQCSVYPCIGRDCSPDCTAQNNSESPPVWSIQNVTSAILPEKQKRAADDTVRQYDLTVGPVYAKDFWTHTLARPSP</sequence>
<name>H2ZBG8_CIOSA</name>
<organism evidence="3 4">
    <name type="scientific">Ciona savignyi</name>
    <name type="common">Pacific transparent sea squirt</name>
    <dbReference type="NCBI Taxonomy" id="51511"/>
    <lineage>
        <taxon>Eukaryota</taxon>
        <taxon>Metazoa</taxon>
        <taxon>Chordata</taxon>
        <taxon>Tunicata</taxon>
        <taxon>Ascidiacea</taxon>
        <taxon>Phlebobranchia</taxon>
        <taxon>Cionidae</taxon>
        <taxon>Ciona</taxon>
    </lineage>
</organism>
<dbReference type="InterPro" id="IPR055355">
    <property type="entry name" value="ZP-C"/>
</dbReference>